<dbReference type="RefSeq" id="WP_022557604.1">
    <property type="nucleotide sequence ID" value="NC_022536.1"/>
</dbReference>
<feature type="binding site" evidence="8">
    <location>
        <position position="170"/>
    </location>
    <ligand>
        <name>glycerol</name>
        <dbReference type="ChEBI" id="CHEBI:17754"/>
    </ligand>
</feature>
<evidence type="ECO:0000313" key="13">
    <source>
        <dbReference type="Proteomes" id="UP000016944"/>
    </source>
</evidence>
<keyword evidence="3 10" id="KW-0520">NAD</keyword>
<evidence type="ECO:0000256" key="3">
    <source>
        <dbReference type="ARBA" id="ARBA00023027"/>
    </source>
</evidence>
<feature type="binding site" evidence="10">
    <location>
        <begin position="93"/>
        <end position="97"/>
    </location>
    <ligand>
        <name>NAD(+)</name>
        <dbReference type="ChEBI" id="CHEBI:57540"/>
    </ligand>
</feature>
<reference evidence="12 13" key="1">
    <citation type="journal article" date="2013" name="Genome Announc.">
        <title>Complete Genome Sequence of the Sesbania Symbiont and Rice Growth-Promoting Endophyte Rhizobium sp. Strain IRBG74.</title>
        <authorList>
            <person name="Crook M.B."/>
            <person name="Mitra S."/>
            <person name="Ane J.M."/>
            <person name="Sadowsky M.J."/>
            <person name="Gyaneshwar P."/>
        </authorList>
    </citation>
    <scope>NUCLEOTIDE SEQUENCE [LARGE SCALE GENOMIC DNA]</scope>
    <source>
        <strain evidence="12 13">IRBG74</strain>
        <plasmid evidence="13">IRBL74_p</plasmid>
    </source>
</reference>
<dbReference type="GO" id="GO:0008888">
    <property type="term" value="F:glycerol dehydrogenase (NAD+) activity"/>
    <property type="evidence" value="ECO:0007669"/>
    <property type="project" value="UniProtKB-EC"/>
</dbReference>
<dbReference type="PANTHER" id="PTHR43616">
    <property type="entry name" value="GLYCEROL DEHYDROGENASE"/>
    <property type="match status" value="1"/>
</dbReference>
<dbReference type="PANTHER" id="PTHR43616:SF5">
    <property type="entry name" value="GLYCEROL DEHYDROGENASE 1"/>
    <property type="match status" value="1"/>
</dbReference>
<keyword evidence="8" id="KW-0862">Zinc</keyword>
<dbReference type="EMBL" id="HG518324">
    <property type="protein sequence ID" value="CDI12314.1"/>
    <property type="molecule type" value="Genomic_DNA"/>
</dbReference>
<evidence type="ECO:0000256" key="2">
    <source>
        <dbReference type="ARBA" id="ARBA00023002"/>
    </source>
</evidence>
<proteinExistence type="predicted"/>
<evidence type="ECO:0000256" key="7">
    <source>
        <dbReference type="ARBA" id="ARBA00049006"/>
    </source>
</evidence>
<gene>
    <name evidence="12" type="ORF">BN877_p0598</name>
</gene>
<dbReference type="InterPro" id="IPR001670">
    <property type="entry name" value="ADH_Fe/GldA"/>
</dbReference>
<dbReference type="AlphaFoldDB" id="U4Q4W9"/>
<dbReference type="KEGG" id="rir:BN877_p0598"/>
<evidence type="ECO:0000259" key="11">
    <source>
        <dbReference type="Pfam" id="PF00465"/>
    </source>
</evidence>
<evidence type="ECO:0000256" key="5">
    <source>
        <dbReference type="ARBA" id="ARBA00039147"/>
    </source>
</evidence>
<protein>
    <recommendedName>
        <fullName evidence="6">Glycerol dehydrogenase</fullName>
        <ecNumber evidence="5">1.1.1.6</ecNumber>
    </recommendedName>
</protein>
<feature type="binding site" evidence="10">
    <location>
        <position position="36"/>
    </location>
    <ligand>
        <name>NAD(+)</name>
        <dbReference type="ChEBI" id="CHEBI:57540"/>
    </ligand>
</feature>
<feature type="binding site" evidence="8">
    <location>
        <position position="270"/>
    </location>
    <ligand>
        <name>glycerol</name>
        <dbReference type="ChEBI" id="CHEBI:17754"/>
    </ligand>
</feature>
<accession>U4Q4W9</accession>
<feature type="binding site" evidence="10">
    <location>
        <position position="130"/>
    </location>
    <ligand>
        <name>NAD(+)</name>
        <dbReference type="ChEBI" id="CHEBI:57540"/>
    </ligand>
</feature>
<comment type="catalytic activity">
    <reaction evidence="7">
        <text>glycerol + NAD(+) = dihydroxyacetone + NADH + H(+)</text>
        <dbReference type="Rhea" id="RHEA:13769"/>
        <dbReference type="ChEBI" id="CHEBI:15378"/>
        <dbReference type="ChEBI" id="CHEBI:16016"/>
        <dbReference type="ChEBI" id="CHEBI:17754"/>
        <dbReference type="ChEBI" id="CHEBI:57540"/>
        <dbReference type="ChEBI" id="CHEBI:57945"/>
        <dbReference type="EC" id="1.1.1.6"/>
    </reaction>
</comment>
<organism evidence="12 13">
    <name type="scientific">Agrobacterium pusense</name>
    <dbReference type="NCBI Taxonomy" id="648995"/>
    <lineage>
        <taxon>Bacteria</taxon>
        <taxon>Pseudomonadati</taxon>
        <taxon>Pseudomonadota</taxon>
        <taxon>Alphaproteobacteria</taxon>
        <taxon>Hyphomicrobiales</taxon>
        <taxon>Rhizobiaceae</taxon>
        <taxon>Rhizobium/Agrobacterium group</taxon>
        <taxon>Agrobacterium</taxon>
    </lineage>
</organism>
<feature type="binding site" evidence="10">
    <location>
        <position position="124"/>
    </location>
    <ligand>
        <name>NAD(+)</name>
        <dbReference type="ChEBI" id="CHEBI:57540"/>
    </ligand>
</feature>
<dbReference type="Proteomes" id="UP000016944">
    <property type="component" value="Plasmid IRBL74_p"/>
</dbReference>
<dbReference type="HOGENOM" id="CLU_044754_1_0_5"/>
<evidence type="ECO:0000256" key="1">
    <source>
        <dbReference type="ARBA" id="ARBA00022723"/>
    </source>
</evidence>
<evidence type="ECO:0000256" key="4">
    <source>
        <dbReference type="ARBA" id="ARBA00037918"/>
    </source>
</evidence>
<dbReference type="CDD" id="cd08170">
    <property type="entry name" value="GlyDH"/>
    <property type="match status" value="1"/>
</dbReference>
<evidence type="ECO:0000256" key="6">
    <source>
        <dbReference type="ARBA" id="ARBA00040132"/>
    </source>
</evidence>
<evidence type="ECO:0000256" key="10">
    <source>
        <dbReference type="PIRSR" id="PIRSR000112-3"/>
    </source>
</evidence>
<dbReference type="NCBIfam" id="NF006941">
    <property type="entry name" value="PRK09423.1"/>
    <property type="match status" value="1"/>
</dbReference>
<dbReference type="InterPro" id="IPR016205">
    <property type="entry name" value="Glycerol_DH"/>
</dbReference>
<feature type="domain" description="Alcohol dehydrogenase iron-type/glycerol dehydrogenase GldA" evidence="11">
    <location>
        <begin position="7"/>
        <end position="153"/>
    </location>
</feature>
<sequence>MIIFGAPRRYIQGPGVLAAIGKELAGFGTSAILLADDNVNKIVGKAITDSAKQAGVTVTDLRFGGEITYAEIERLVGEASGAKFDVVIAAGGGKTIDTGKLVSKALKSAFVSVPTVASNDSPTSHIAVVYDRDHKLVGVEQNRSNPDLVLVDTAIIAKAPLKLLSAGVGDALVKRFEVEQCVGAKGNNVFGAGSPRSALALAHACYDTVRDHTVAAYQSLERGEPDEHLEALVEACVLMSGLAFESGGLSVSHGMTRGLSAVPGVANALHGHQVAYGLLVQLVLEGRDDEFMADMYNFYREARLPLKLADLGLEDRSNSVVDTIATVSAEAAHMKKFAKPISAEDIARAITVIEAA</sequence>
<evidence type="ECO:0000256" key="8">
    <source>
        <dbReference type="PIRSR" id="PIRSR000112-1"/>
    </source>
</evidence>
<dbReference type="GO" id="GO:0046872">
    <property type="term" value="F:metal ion binding"/>
    <property type="evidence" value="ECO:0007669"/>
    <property type="project" value="UniProtKB-KW"/>
</dbReference>
<dbReference type="EC" id="1.1.1.6" evidence="5"/>
<dbReference type="PATRIC" id="fig|424182.3.peg.5284"/>
<comment type="cofactor">
    <cofactor evidence="8">
        <name>Zn(2+)</name>
        <dbReference type="ChEBI" id="CHEBI:29105"/>
    </cofactor>
    <text evidence="8">Binds 1 zinc ion per subunit.</text>
</comment>
<keyword evidence="1 8" id="KW-0479">Metal-binding</keyword>
<evidence type="ECO:0000313" key="12">
    <source>
        <dbReference type="EMBL" id="CDI12314.1"/>
    </source>
</evidence>
<dbReference type="Pfam" id="PF00465">
    <property type="entry name" value="Fe-ADH"/>
    <property type="match status" value="1"/>
</dbReference>
<dbReference type="PIRSF" id="PIRSF000112">
    <property type="entry name" value="Glycerol_dehydrogenase"/>
    <property type="match status" value="1"/>
</dbReference>
<feature type="binding site" evidence="10">
    <location>
        <begin position="115"/>
        <end position="118"/>
    </location>
    <ligand>
        <name>NAD(+)</name>
        <dbReference type="ChEBI" id="CHEBI:57540"/>
    </ligand>
</feature>
<feature type="binding site" evidence="9">
    <location>
        <position position="120"/>
    </location>
    <ligand>
        <name>glycerol</name>
        <dbReference type="ChEBI" id="CHEBI:17754"/>
    </ligand>
</feature>
<comment type="pathway">
    <text evidence="4">Polyol metabolism; glycerol fermentation; glycerone phosphate from glycerol (oxidative route): step 1/2.</text>
</comment>
<evidence type="ECO:0000256" key="9">
    <source>
        <dbReference type="PIRSR" id="PIRSR000112-2"/>
    </source>
</evidence>
<keyword evidence="12" id="KW-0614">Plasmid</keyword>
<geneLocation type="plasmid" evidence="12 13">
    <name>IRBL74_p</name>
</geneLocation>
<feature type="binding site" evidence="8">
    <location>
        <position position="253"/>
    </location>
    <ligand>
        <name>glycerol</name>
        <dbReference type="ChEBI" id="CHEBI:17754"/>
    </ligand>
</feature>
<dbReference type="Gene3D" id="1.20.1090.10">
    <property type="entry name" value="Dehydroquinate synthase-like - alpha domain"/>
    <property type="match status" value="1"/>
</dbReference>
<name>U4Q4W9_9HYPH</name>
<dbReference type="Gene3D" id="3.40.50.1970">
    <property type="match status" value="1"/>
</dbReference>
<dbReference type="SUPFAM" id="SSF56796">
    <property type="entry name" value="Dehydroquinate synthase-like"/>
    <property type="match status" value="1"/>
</dbReference>
<keyword evidence="2" id="KW-0560">Oxidoreductase</keyword>